<keyword evidence="6" id="KW-0472">Membrane</keyword>
<protein>
    <submittedName>
        <fullName evidence="9">Methionine-rich copper-binding protein CopC</fullName>
    </submittedName>
</protein>
<comment type="subcellular location">
    <subcellularLocation>
        <location evidence="1">Cell envelope</location>
    </subcellularLocation>
</comment>
<feature type="domain" description="CopC" evidence="8">
    <location>
        <begin position="32"/>
        <end position="128"/>
    </location>
</feature>
<evidence type="ECO:0000256" key="2">
    <source>
        <dbReference type="ARBA" id="ARBA00022723"/>
    </source>
</evidence>
<keyword evidence="6" id="KW-1133">Transmembrane helix</keyword>
<evidence type="ECO:0000256" key="5">
    <source>
        <dbReference type="SAM" id="MobiDB-lite"/>
    </source>
</evidence>
<dbReference type="InterPro" id="IPR014756">
    <property type="entry name" value="Ig_E-set"/>
</dbReference>
<dbReference type="SUPFAM" id="SSF81296">
    <property type="entry name" value="E set domains"/>
    <property type="match status" value="1"/>
</dbReference>
<proteinExistence type="predicted"/>
<reference evidence="9 10" key="1">
    <citation type="submission" date="2023-04" db="EMBL/GenBank/DDBJ databases">
        <title>Genome Encyclopedia of Bacteria and Archaea VI: Functional Genomics of Type Strains.</title>
        <authorList>
            <person name="Whitman W."/>
        </authorList>
    </citation>
    <scope>NUCLEOTIDE SEQUENCE [LARGE SCALE GENOMIC DNA]</scope>
    <source>
        <strain evidence="9 10">SG_E_30_P1</strain>
    </source>
</reference>
<sequence>MTWIANKKTAAALAVGAIGALALGVAGPAQAHSYIVASSPAEGSTIAEVPEQFSVTANELLLDLAGDANGFAIQVVDAATRYYGDGCVSVSGSTMSMGATLGEPGEYRMFWQVISADGHVVAGEIPFEWAPADGAVTTPGLAAPPVCGETGVEPTPTAEPTTPAEPDDATEEPEPEVTAIAAPEAASDSTPVFVGVGIAALAVVAVIVIAVVARSRRRAAAASGDSDTAGESIAPERTEGEE</sequence>
<feature type="compositionally biased region" description="Low complexity" evidence="5">
    <location>
        <begin position="152"/>
        <end position="164"/>
    </location>
</feature>
<evidence type="ECO:0000256" key="6">
    <source>
        <dbReference type="SAM" id="Phobius"/>
    </source>
</evidence>
<comment type="caution">
    <text evidence="9">The sequence shown here is derived from an EMBL/GenBank/DDBJ whole genome shotgun (WGS) entry which is preliminary data.</text>
</comment>
<accession>A0ABT6KN20</accession>
<evidence type="ECO:0000256" key="1">
    <source>
        <dbReference type="ARBA" id="ARBA00004196"/>
    </source>
</evidence>
<feature type="region of interest" description="Disordered" evidence="5">
    <location>
        <begin position="218"/>
        <end position="242"/>
    </location>
</feature>
<dbReference type="InterPro" id="IPR007348">
    <property type="entry name" value="CopC_dom"/>
</dbReference>
<evidence type="ECO:0000256" key="4">
    <source>
        <dbReference type="ARBA" id="ARBA00023008"/>
    </source>
</evidence>
<feature type="transmembrane region" description="Helical" evidence="6">
    <location>
        <begin position="192"/>
        <end position="213"/>
    </location>
</feature>
<dbReference type="InterPro" id="IPR032694">
    <property type="entry name" value="CopC/D"/>
</dbReference>
<dbReference type="InterPro" id="IPR014755">
    <property type="entry name" value="Cu-Rt/internalin_Ig-like"/>
</dbReference>
<dbReference type="PANTHER" id="PTHR34820:SF4">
    <property type="entry name" value="INNER MEMBRANE PROTEIN YEBZ"/>
    <property type="match status" value="1"/>
</dbReference>
<evidence type="ECO:0000259" key="8">
    <source>
        <dbReference type="Pfam" id="PF04234"/>
    </source>
</evidence>
<dbReference type="Pfam" id="PF04234">
    <property type="entry name" value="CopC"/>
    <property type="match status" value="1"/>
</dbReference>
<evidence type="ECO:0000313" key="9">
    <source>
        <dbReference type="EMBL" id="MDH6181249.1"/>
    </source>
</evidence>
<evidence type="ECO:0000313" key="10">
    <source>
        <dbReference type="Proteomes" id="UP001160142"/>
    </source>
</evidence>
<dbReference type="Gene3D" id="2.60.40.1220">
    <property type="match status" value="1"/>
</dbReference>
<feature type="signal peptide" evidence="7">
    <location>
        <begin position="1"/>
        <end position="31"/>
    </location>
</feature>
<dbReference type="RefSeq" id="WP_322133568.1">
    <property type="nucleotide sequence ID" value="NZ_CP085036.1"/>
</dbReference>
<keyword evidence="6" id="KW-0812">Transmembrane</keyword>
<evidence type="ECO:0000256" key="7">
    <source>
        <dbReference type="SAM" id="SignalP"/>
    </source>
</evidence>
<keyword evidence="3 7" id="KW-0732">Signal</keyword>
<organism evidence="9 10">
    <name type="scientific">Antiquaquibacter oligotrophicus</name>
    <dbReference type="NCBI Taxonomy" id="2880260"/>
    <lineage>
        <taxon>Bacteria</taxon>
        <taxon>Bacillati</taxon>
        <taxon>Actinomycetota</taxon>
        <taxon>Actinomycetes</taxon>
        <taxon>Micrococcales</taxon>
        <taxon>Microbacteriaceae</taxon>
        <taxon>Antiquaquibacter</taxon>
    </lineage>
</organism>
<evidence type="ECO:0000256" key="3">
    <source>
        <dbReference type="ARBA" id="ARBA00022729"/>
    </source>
</evidence>
<dbReference type="Proteomes" id="UP001160142">
    <property type="component" value="Unassembled WGS sequence"/>
</dbReference>
<feature type="chain" id="PRO_5045448054" evidence="7">
    <location>
        <begin position="32"/>
        <end position="242"/>
    </location>
</feature>
<dbReference type="PANTHER" id="PTHR34820">
    <property type="entry name" value="INNER MEMBRANE PROTEIN YEBZ"/>
    <property type="match status" value="1"/>
</dbReference>
<keyword evidence="4" id="KW-0186">Copper</keyword>
<feature type="region of interest" description="Disordered" evidence="5">
    <location>
        <begin position="148"/>
        <end position="175"/>
    </location>
</feature>
<keyword evidence="2" id="KW-0479">Metal-binding</keyword>
<feature type="compositionally biased region" description="Acidic residues" evidence="5">
    <location>
        <begin position="165"/>
        <end position="175"/>
    </location>
</feature>
<dbReference type="EMBL" id="JARXVQ010000001">
    <property type="protein sequence ID" value="MDH6181249.1"/>
    <property type="molecule type" value="Genomic_DNA"/>
</dbReference>
<name>A0ABT6KN20_9MICO</name>
<gene>
    <name evidence="9" type="ORF">M2152_001431</name>
</gene>
<keyword evidence="10" id="KW-1185">Reference proteome</keyword>